<dbReference type="InterPro" id="IPR004698">
    <property type="entry name" value="Zn/Fe_permease_fun/pln"/>
</dbReference>
<dbReference type="GO" id="GO:0005886">
    <property type="term" value="C:plasma membrane"/>
    <property type="evidence" value="ECO:0007669"/>
    <property type="project" value="TreeGrafter"/>
</dbReference>
<dbReference type="Proteomes" id="UP000825935">
    <property type="component" value="Chromosome 14"/>
</dbReference>
<evidence type="ECO:0000313" key="10">
    <source>
        <dbReference type="Proteomes" id="UP000825935"/>
    </source>
</evidence>
<evidence type="ECO:0000256" key="7">
    <source>
        <dbReference type="ARBA" id="ARBA00023136"/>
    </source>
</evidence>
<feature type="transmembrane region" description="Helical" evidence="8">
    <location>
        <begin position="56"/>
        <end position="77"/>
    </location>
</feature>
<keyword evidence="5 8" id="KW-1133">Transmembrane helix</keyword>
<protein>
    <submittedName>
        <fullName evidence="9">Uncharacterized protein</fullName>
    </submittedName>
</protein>
<reference evidence="9" key="1">
    <citation type="submission" date="2021-08" db="EMBL/GenBank/DDBJ databases">
        <title>WGS assembly of Ceratopteris richardii.</title>
        <authorList>
            <person name="Marchant D.B."/>
            <person name="Chen G."/>
            <person name="Jenkins J."/>
            <person name="Shu S."/>
            <person name="Leebens-Mack J."/>
            <person name="Grimwood J."/>
            <person name="Schmutz J."/>
            <person name="Soltis P."/>
            <person name="Soltis D."/>
            <person name="Chen Z.-H."/>
        </authorList>
    </citation>
    <scope>NUCLEOTIDE SEQUENCE</scope>
    <source>
        <strain evidence="9">Whitten #5841</strain>
        <tissue evidence="9">Leaf</tissue>
    </source>
</reference>
<dbReference type="GO" id="GO:0005385">
    <property type="term" value="F:zinc ion transmembrane transporter activity"/>
    <property type="evidence" value="ECO:0007669"/>
    <property type="project" value="InterPro"/>
</dbReference>
<dbReference type="EMBL" id="CM035419">
    <property type="protein sequence ID" value="KAH7415201.1"/>
    <property type="molecule type" value="Genomic_DNA"/>
</dbReference>
<dbReference type="OrthoDB" id="448280at2759"/>
<dbReference type="Pfam" id="PF02535">
    <property type="entry name" value="Zip"/>
    <property type="match status" value="1"/>
</dbReference>
<feature type="transmembrane region" description="Helical" evidence="8">
    <location>
        <begin position="327"/>
        <end position="346"/>
    </location>
</feature>
<evidence type="ECO:0000256" key="3">
    <source>
        <dbReference type="ARBA" id="ARBA00022448"/>
    </source>
</evidence>
<keyword evidence="7 8" id="KW-0472">Membrane</keyword>
<dbReference type="PANTHER" id="PTHR11040:SF44">
    <property type="entry name" value="PROTEIN ZNTC-RELATED"/>
    <property type="match status" value="1"/>
</dbReference>
<proteinExistence type="inferred from homology"/>
<dbReference type="InterPro" id="IPR003689">
    <property type="entry name" value="ZIP"/>
</dbReference>
<dbReference type="OMA" id="CTWHETH"/>
<dbReference type="NCBIfam" id="TIGR00820">
    <property type="entry name" value="zip"/>
    <property type="match status" value="1"/>
</dbReference>
<dbReference type="AlphaFoldDB" id="A0A8T2T8P8"/>
<evidence type="ECO:0000256" key="4">
    <source>
        <dbReference type="ARBA" id="ARBA00022692"/>
    </source>
</evidence>
<sequence length="378" mass="40997">MAIDECVREFDDCRDKPYATALRLGAIATILAACILGICMPLLGRYLPAFHADSNLFFVMKSFAAGVILATAYLHMLPESFESLSNPCLSENPWAKFPFAGFISMLATLLVLLIEFSATTFYENKKHARRSLRSAAMAPEPINELKIKRSVASVDDTCKSSDIDEMDVKNVVDTERALERVARDIEGQICTVSVHAHPISHAHGGHLHSSTIGGDDSTELRHRVVAQVLEMGIVAHSVIIGITLGTSESPCTIKPLLSALTFHQFFEGIALGSCIAQAGYRRRASALMAFFFSVTTPLGIAIGMAIASSYNGNSPKALIVQGVLDSMSTGILLYMALVDLIAADFLSKRLRCNIHLQVYSFTALFLGAGLMSLIAYWA</sequence>
<dbReference type="PANTHER" id="PTHR11040">
    <property type="entry name" value="ZINC/IRON TRANSPORTER"/>
    <property type="match status" value="1"/>
</dbReference>
<evidence type="ECO:0000256" key="1">
    <source>
        <dbReference type="ARBA" id="ARBA00004141"/>
    </source>
</evidence>
<evidence type="ECO:0000256" key="5">
    <source>
        <dbReference type="ARBA" id="ARBA00022989"/>
    </source>
</evidence>
<accession>A0A8T2T8P8</accession>
<comment type="similarity">
    <text evidence="2 8">Belongs to the ZIP transporter (TC 2.A.5) family.</text>
</comment>
<feature type="transmembrane region" description="Helical" evidence="8">
    <location>
        <begin position="358"/>
        <end position="377"/>
    </location>
</feature>
<comment type="caution">
    <text evidence="9">The sequence shown here is derived from an EMBL/GenBank/DDBJ whole genome shotgun (WGS) entry which is preliminary data.</text>
</comment>
<evidence type="ECO:0000313" key="9">
    <source>
        <dbReference type="EMBL" id="KAH7415201.1"/>
    </source>
</evidence>
<keyword evidence="3 8" id="KW-0813">Transport</keyword>
<comment type="caution">
    <text evidence="8">Lacks conserved residue(s) required for the propagation of feature annotation.</text>
</comment>
<organism evidence="9 10">
    <name type="scientific">Ceratopteris richardii</name>
    <name type="common">Triangle waterfern</name>
    <dbReference type="NCBI Taxonomy" id="49495"/>
    <lineage>
        <taxon>Eukaryota</taxon>
        <taxon>Viridiplantae</taxon>
        <taxon>Streptophyta</taxon>
        <taxon>Embryophyta</taxon>
        <taxon>Tracheophyta</taxon>
        <taxon>Polypodiopsida</taxon>
        <taxon>Polypodiidae</taxon>
        <taxon>Polypodiales</taxon>
        <taxon>Pteridineae</taxon>
        <taxon>Pteridaceae</taxon>
        <taxon>Parkerioideae</taxon>
        <taxon>Ceratopteris</taxon>
    </lineage>
</organism>
<evidence type="ECO:0000256" key="6">
    <source>
        <dbReference type="ARBA" id="ARBA00023065"/>
    </source>
</evidence>
<keyword evidence="10" id="KW-1185">Reference proteome</keyword>
<keyword evidence="4 8" id="KW-0812">Transmembrane</keyword>
<name>A0A8T2T8P8_CERRI</name>
<evidence type="ECO:0000256" key="2">
    <source>
        <dbReference type="ARBA" id="ARBA00006939"/>
    </source>
</evidence>
<feature type="transmembrane region" description="Helical" evidence="8">
    <location>
        <begin position="97"/>
        <end position="122"/>
    </location>
</feature>
<comment type="subcellular location">
    <subcellularLocation>
        <location evidence="1 8">Membrane</location>
        <topology evidence="1 8">Multi-pass membrane protein</topology>
    </subcellularLocation>
</comment>
<feature type="transmembrane region" description="Helical" evidence="8">
    <location>
        <begin position="286"/>
        <end position="307"/>
    </location>
</feature>
<gene>
    <name evidence="9" type="ORF">KP509_14G032400</name>
</gene>
<feature type="transmembrane region" description="Helical" evidence="8">
    <location>
        <begin position="24"/>
        <end position="44"/>
    </location>
</feature>
<evidence type="ECO:0000256" key="8">
    <source>
        <dbReference type="RuleBase" id="RU362088"/>
    </source>
</evidence>
<keyword evidence="6 8" id="KW-0406">Ion transport</keyword>